<evidence type="ECO:0000313" key="4">
    <source>
        <dbReference type="EMBL" id="MCG5078001.1"/>
    </source>
</evidence>
<name>A0A9X1UMA1_9BURK</name>
<dbReference type="AlphaFoldDB" id="A0A9X1UMA1"/>
<evidence type="ECO:0000256" key="2">
    <source>
        <dbReference type="ARBA" id="ARBA00022801"/>
    </source>
</evidence>
<dbReference type="RefSeq" id="WP_238467891.1">
    <property type="nucleotide sequence ID" value="NZ_JAKLJA010000047.1"/>
</dbReference>
<feature type="domain" description="Phospholipase/carboxylesterase/thioesterase" evidence="3">
    <location>
        <begin position="21"/>
        <end position="217"/>
    </location>
</feature>
<keyword evidence="2" id="KW-0378">Hydrolase</keyword>
<dbReference type="InterPro" id="IPR029058">
    <property type="entry name" value="AB_hydrolase_fold"/>
</dbReference>
<dbReference type="EMBL" id="JAKLJA010000047">
    <property type="protein sequence ID" value="MCG5078001.1"/>
    <property type="molecule type" value="Genomic_DNA"/>
</dbReference>
<keyword evidence="5" id="KW-1185">Reference proteome</keyword>
<evidence type="ECO:0000256" key="1">
    <source>
        <dbReference type="ARBA" id="ARBA00006499"/>
    </source>
</evidence>
<dbReference type="PANTHER" id="PTHR10655:SF17">
    <property type="entry name" value="LYSOPHOSPHOLIPASE-LIKE PROTEIN 1"/>
    <property type="match status" value="1"/>
</dbReference>
<comment type="similarity">
    <text evidence="1">Belongs to the AB hydrolase superfamily. AB hydrolase 2 family.</text>
</comment>
<dbReference type="InterPro" id="IPR050565">
    <property type="entry name" value="LYPA1-2/EST-like"/>
</dbReference>
<dbReference type="Gene3D" id="3.40.50.1820">
    <property type="entry name" value="alpha/beta hydrolase"/>
    <property type="match status" value="1"/>
</dbReference>
<dbReference type="PANTHER" id="PTHR10655">
    <property type="entry name" value="LYSOPHOSPHOLIPASE-RELATED"/>
    <property type="match status" value="1"/>
</dbReference>
<evidence type="ECO:0000259" key="3">
    <source>
        <dbReference type="Pfam" id="PF02230"/>
    </source>
</evidence>
<protein>
    <submittedName>
        <fullName evidence="4">Phospholipase</fullName>
    </submittedName>
</protein>
<sequence length="230" mass="24831">MDILHNDIPSGLSFRLRPAAGQAAARLFLLHGVGGNETNLMPLAQALDSRLELVFVRGPLTLGPGQHAWFHVRFSAQGPVINAGQADESRTRLRELVRSLARADAPVARPAVMAGFSQGGILSASVALSAPEDVPRFAILSGRILPEIEPHLASPDRLAPVSAFIAHGQYDDKLPVSFAEHADGWLTRLGVEHDTRLYPVGHTLSADIVADFSRWIHQQITLDSPNRSPS</sequence>
<comment type="caution">
    <text evidence="4">The sequence shown here is derived from an EMBL/GenBank/DDBJ whole genome shotgun (WGS) entry which is preliminary data.</text>
</comment>
<proteinExistence type="inferred from homology"/>
<reference evidence="4" key="1">
    <citation type="submission" date="2022-01" db="EMBL/GenBank/DDBJ databases">
        <title>Genome sequence and assembly of Parabukholderia sp. RG36.</title>
        <authorList>
            <person name="Chhetri G."/>
        </authorList>
    </citation>
    <scope>NUCLEOTIDE SEQUENCE</scope>
    <source>
        <strain evidence="4">RG36</strain>
    </source>
</reference>
<dbReference type="GO" id="GO:0016787">
    <property type="term" value="F:hydrolase activity"/>
    <property type="evidence" value="ECO:0007669"/>
    <property type="project" value="UniProtKB-KW"/>
</dbReference>
<organism evidence="4 5">
    <name type="scientific">Paraburkholderia tagetis</name>
    <dbReference type="NCBI Taxonomy" id="2913261"/>
    <lineage>
        <taxon>Bacteria</taxon>
        <taxon>Pseudomonadati</taxon>
        <taxon>Pseudomonadota</taxon>
        <taxon>Betaproteobacteria</taxon>
        <taxon>Burkholderiales</taxon>
        <taxon>Burkholderiaceae</taxon>
        <taxon>Paraburkholderia</taxon>
    </lineage>
</organism>
<dbReference type="Proteomes" id="UP001139308">
    <property type="component" value="Unassembled WGS sequence"/>
</dbReference>
<evidence type="ECO:0000313" key="5">
    <source>
        <dbReference type="Proteomes" id="UP001139308"/>
    </source>
</evidence>
<gene>
    <name evidence="4" type="ORF">L5014_32475</name>
</gene>
<dbReference type="Pfam" id="PF02230">
    <property type="entry name" value="Abhydrolase_2"/>
    <property type="match status" value="1"/>
</dbReference>
<dbReference type="InterPro" id="IPR003140">
    <property type="entry name" value="PLipase/COase/thioEstase"/>
</dbReference>
<accession>A0A9X1UMA1</accession>
<dbReference type="SUPFAM" id="SSF53474">
    <property type="entry name" value="alpha/beta-Hydrolases"/>
    <property type="match status" value="1"/>
</dbReference>